<dbReference type="GO" id="GO:0043041">
    <property type="term" value="P:amino acid activation for nonribosomal peptide biosynthetic process"/>
    <property type="evidence" value="ECO:0007669"/>
    <property type="project" value="TreeGrafter"/>
</dbReference>
<protein>
    <submittedName>
        <fullName evidence="2">AMP-binding protein</fullName>
    </submittedName>
</protein>
<name>A0A937A7B6_9FLAO</name>
<keyword evidence="4" id="KW-1185">Reference proteome</keyword>
<dbReference type="AlphaFoldDB" id="A0A937A7B6"/>
<proteinExistence type="predicted"/>
<dbReference type="Proteomes" id="UP000651057">
    <property type="component" value="Unassembled WGS sequence"/>
</dbReference>
<dbReference type="PANTHER" id="PTHR45527">
    <property type="entry name" value="NONRIBOSOMAL PEPTIDE SYNTHETASE"/>
    <property type="match status" value="1"/>
</dbReference>
<evidence type="ECO:0000313" key="4">
    <source>
        <dbReference type="Proteomes" id="UP000651057"/>
    </source>
</evidence>
<sequence>VDKLSSLKYIFLAGEALPGSLIDDFNALNTGIVLENIYGPTEATIYCSSYSTSDWQGQSRVPIGKPLSNMKLFVMDSSSKLVPVGVPGELCIGG</sequence>
<comment type="caution">
    <text evidence="2">The sequence shown here is derived from an EMBL/GenBank/DDBJ whole genome shotgun (WGS) entry which is preliminary data.</text>
</comment>
<accession>A0A937A7B6</accession>
<dbReference type="Gene3D" id="3.40.50.980">
    <property type="match status" value="1"/>
</dbReference>
<dbReference type="GO" id="GO:0044550">
    <property type="term" value="P:secondary metabolite biosynthetic process"/>
    <property type="evidence" value="ECO:0007669"/>
    <property type="project" value="TreeGrafter"/>
</dbReference>
<feature type="non-terminal residue" evidence="2">
    <location>
        <position position="94"/>
    </location>
</feature>
<dbReference type="Pfam" id="PF00501">
    <property type="entry name" value="AMP-binding"/>
    <property type="match status" value="1"/>
</dbReference>
<dbReference type="EMBL" id="JAERQJ010000039">
    <property type="protein sequence ID" value="MBL0686196.1"/>
    <property type="molecule type" value="Genomic_DNA"/>
</dbReference>
<dbReference type="InterPro" id="IPR000873">
    <property type="entry name" value="AMP-dep_synth/lig_dom"/>
</dbReference>
<organism evidence="2 4">
    <name type="scientific">Aquimarina mytili</name>
    <dbReference type="NCBI Taxonomy" id="874423"/>
    <lineage>
        <taxon>Bacteria</taxon>
        <taxon>Pseudomonadati</taxon>
        <taxon>Bacteroidota</taxon>
        <taxon>Flavobacteriia</taxon>
        <taxon>Flavobacteriales</taxon>
        <taxon>Flavobacteriaceae</taxon>
        <taxon>Aquimarina</taxon>
    </lineage>
</organism>
<feature type="non-terminal residue" evidence="2">
    <location>
        <position position="1"/>
    </location>
</feature>
<dbReference type="Gene3D" id="2.30.38.10">
    <property type="entry name" value="Luciferase, Domain 3"/>
    <property type="match status" value="1"/>
</dbReference>
<dbReference type="GO" id="GO:0005829">
    <property type="term" value="C:cytosol"/>
    <property type="evidence" value="ECO:0007669"/>
    <property type="project" value="TreeGrafter"/>
</dbReference>
<dbReference type="EMBL" id="JAERQJ010000038">
    <property type="protein sequence ID" value="MBL0686195.1"/>
    <property type="molecule type" value="Genomic_DNA"/>
</dbReference>
<feature type="domain" description="AMP-dependent synthetase/ligase" evidence="1">
    <location>
        <begin position="3"/>
        <end position="94"/>
    </location>
</feature>
<gene>
    <name evidence="2" type="ORF">JJQ60_21910</name>
    <name evidence="3" type="ORF">JJQ60_21915</name>
</gene>
<dbReference type="SUPFAM" id="SSF56801">
    <property type="entry name" value="Acetyl-CoA synthetase-like"/>
    <property type="match status" value="1"/>
</dbReference>
<reference evidence="2" key="1">
    <citation type="submission" date="2021-01" db="EMBL/GenBank/DDBJ databases">
        <authorList>
            <person name="Zhong Y.L."/>
        </authorList>
    </citation>
    <scope>NUCLEOTIDE SEQUENCE</scope>
    <source>
        <strain evidence="2">KCTC 23302</strain>
    </source>
</reference>
<evidence type="ECO:0000313" key="2">
    <source>
        <dbReference type="EMBL" id="MBL0686195.1"/>
    </source>
</evidence>
<evidence type="ECO:0000259" key="1">
    <source>
        <dbReference type="Pfam" id="PF00501"/>
    </source>
</evidence>
<dbReference type="PANTHER" id="PTHR45527:SF1">
    <property type="entry name" value="FATTY ACID SYNTHASE"/>
    <property type="match status" value="1"/>
</dbReference>
<evidence type="ECO:0000313" key="3">
    <source>
        <dbReference type="EMBL" id="MBL0686196.1"/>
    </source>
</evidence>
<dbReference type="RefSeq" id="WP_201924779.1">
    <property type="nucleotide sequence ID" value="NZ_JAERQJ010000038.1"/>
</dbReference>
<dbReference type="GO" id="GO:0031177">
    <property type="term" value="F:phosphopantetheine binding"/>
    <property type="evidence" value="ECO:0007669"/>
    <property type="project" value="TreeGrafter"/>
</dbReference>